<name>A0A0B6Z5R1_9EUPU</name>
<organism evidence="1">
    <name type="scientific">Arion vulgaris</name>
    <dbReference type="NCBI Taxonomy" id="1028688"/>
    <lineage>
        <taxon>Eukaryota</taxon>
        <taxon>Metazoa</taxon>
        <taxon>Spiralia</taxon>
        <taxon>Lophotrochozoa</taxon>
        <taxon>Mollusca</taxon>
        <taxon>Gastropoda</taxon>
        <taxon>Heterobranchia</taxon>
        <taxon>Euthyneura</taxon>
        <taxon>Panpulmonata</taxon>
        <taxon>Eupulmonata</taxon>
        <taxon>Stylommatophora</taxon>
        <taxon>Helicina</taxon>
        <taxon>Arionoidea</taxon>
        <taxon>Arionidae</taxon>
        <taxon>Arion</taxon>
    </lineage>
</organism>
<reference evidence="1" key="1">
    <citation type="submission" date="2014-12" db="EMBL/GenBank/DDBJ databases">
        <title>Insight into the proteome of Arion vulgaris.</title>
        <authorList>
            <person name="Aradska J."/>
            <person name="Bulat T."/>
            <person name="Smidak R."/>
            <person name="Sarate P."/>
            <person name="Gangsoo J."/>
            <person name="Sialana F."/>
            <person name="Bilban M."/>
            <person name="Lubec G."/>
        </authorList>
    </citation>
    <scope>NUCLEOTIDE SEQUENCE</scope>
    <source>
        <tissue evidence="1">Skin</tissue>
    </source>
</reference>
<feature type="non-terminal residue" evidence="1">
    <location>
        <position position="1"/>
    </location>
</feature>
<dbReference type="EMBL" id="HACG01017008">
    <property type="protein sequence ID" value="CEK63873.1"/>
    <property type="molecule type" value="Transcribed_RNA"/>
</dbReference>
<dbReference type="AlphaFoldDB" id="A0A0B6Z5R1"/>
<accession>A0A0B6Z5R1</accession>
<sequence length="64" mass="7441">QNINQWKFIQGVEYLEPGFVHLNKLGRVDGMNLRCPQEMEASNTDHDVTKAIYLQQRTEIVVKP</sequence>
<gene>
    <name evidence="1" type="primary">ORF49787</name>
</gene>
<evidence type="ECO:0000313" key="1">
    <source>
        <dbReference type="EMBL" id="CEK63873.1"/>
    </source>
</evidence>
<proteinExistence type="predicted"/>
<protein>
    <submittedName>
        <fullName evidence="1">Uncharacterized protein</fullName>
    </submittedName>
</protein>